<name>A0ABQ9Z481_9CRUS</name>
<dbReference type="EMBL" id="JAOYFB010000002">
    <property type="protein sequence ID" value="KAK4007699.1"/>
    <property type="molecule type" value="Genomic_DNA"/>
</dbReference>
<keyword evidence="3" id="KW-1185">Reference proteome</keyword>
<protein>
    <submittedName>
        <fullName evidence="2">Uncharacterized protein</fullName>
    </submittedName>
</protein>
<proteinExistence type="predicted"/>
<dbReference type="Proteomes" id="UP001234178">
    <property type="component" value="Unassembled WGS sequence"/>
</dbReference>
<accession>A0ABQ9Z481</accession>
<keyword evidence="1" id="KW-0175">Coiled coil</keyword>
<sequence length="203" mass="22722">MVVGIPGLPIKSAQPTTLANRLPGSLMGDFFGDEPRVNRVFQNRGRALAPSIGNTGKPGVQCLCLLRTKPVCAPSARLMFHLDLAKKLYIWAIGCEVIQLELSIRRKPFDVFEVPMSCTAHTDNWIFKASFRKNVKYALNNASLPSLTELEKVGQVLKAPEATILFVRLRQTRATVKALTQRIVKLEGRLTMHEATNVYWFDQ</sequence>
<comment type="caution">
    <text evidence="2">The sequence shown here is derived from an EMBL/GenBank/DDBJ whole genome shotgun (WGS) entry which is preliminary data.</text>
</comment>
<feature type="coiled-coil region" evidence="1">
    <location>
        <begin position="169"/>
        <end position="196"/>
    </location>
</feature>
<organism evidence="2 3">
    <name type="scientific">Daphnia magna</name>
    <dbReference type="NCBI Taxonomy" id="35525"/>
    <lineage>
        <taxon>Eukaryota</taxon>
        <taxon>Metazoa</taxon>
        <taxon>Ecdysozoa</taxon>
        <taxon>Arthropoda</taxon>
        <taxon>Crustacea</taxon>
        <taxon>Branchiopoda</taxon>
        <taxon>Diplostraca</taxon>
        <taxon>Cladocera</taxon>
        <taxon>Anomopoda</taxon>
        <taxon>Daphniidae</taxon>
        <taxon>Daphnia</taxon>
    </lineage>
</organism>
<gene>
    <name evidence="2" type="ORF">OUZ56_012852</name>
</gene>
<reference evidence="2 3" key="1">
    <citation type="journal article" date="2023" name="Nucleic Acids Res.">
        <title>The hologenome of Daphnia magna reveals possible DNA methylation and microbiome-mediated evolution of the host genome.</title>
        <authorList>
            <person name="Chaturvedi A."/>
            <person name="Li X."/>
            <person name="Dhandapani V."/>
            <person name="Marshall H."/>
            <person name="Kissane S."/>
            <person name="Cuenca-Cambronero M."/>
            <person name="Asole G."/>
            <person name="Calvet F."/>
            <person name="Ruiz-Romero M."/>
            <person name="Marangio P."/>
            <person name="Guigo R."/>
            <person name="Rago D."/>
            <person name="Mirbahai L."/>
            <person name="Eastwood N."/>
            <person name="Colbourne J.K."/>
            <person name="Zhou J."/>
            <person name="Mallon E."/>
            <person name="Orsini L."/>
        </authorList>
    </citation>
    <scope>NUCLEOTIDE SEQUENCE [LARGE SCALE GENOMIC DNA]</scope>
    <source>
        <strain evidence="2">LRV0_1</strain>
    </source>
</reference>
<evidence type="ECO:0000313" key="2">
    <source>
        <dbReference type="EMBL" id="KAK4007699.1"/>
    </source>
</evidence>
<evidence type="ECO:0000313" key="3">
    <source>
        <dbReference type="Proteomes" id="UP001234178"/>
    </source>
</evidence>
<evidence type="ECO:0000256" key="1">
    <source>
        <dbReference type="SAM" id="Coils"/>
    </source>
</evidence>